<feature type="non-terminal residue" evidence="3">
    <location>
        <position position="722"/>
    </location>
</feature>
<name>A0A0F9HMK1_9ZZZZ</name>
<accession>A0A0F9HMK1</accession>
<feature type="domain" description="Glycosyltransferase subfamily 4-like N-terminal" evidence="2">
    <location>
        <begin position="34"/>
        <end position="197"/>
    </location>
</feature>
<dbReference type="InterPro" id="IPR028098">
    <property type="entry name" value="Glyco_trans_4-like_N"/>
</dbReference>
<dbReference type="NCBIfam" id="TIGR03804">
    <property type="entry name" value="para_beta_helix"/>
    <property type="match status" value="2"/>
</dbReference>
<evidence type="ECO:0000313" key="3">
    <source>
        <dbReference type="EMBL" id="KKM16412.1"/>
    </source>
</evidence>
<feature type="domain" description="Right handed beta helix" evidence="1">
    <location>
        <begin position="286"/>
        <end position="395"/>
    </location>
</feature>
<dbReference type="InterPro" id="IPR022441">
    <property type="entry name" value="Para_beta_helix_rpt-2"/>
</dbReference>
<comment type="caution">
    <text evidence="3">The sequence shown here is derived from an EMBL/GenBank/DDBJ whole genome shotgun (WGS) entry which is preliminary data.</text>
</comment>
<dbReference type="InterPro" id="IPR039448">
    <property type="entry name" value="Beta_helix"/>
</dbReference>
<dbReference type="Gene3D" id="2.160.20.10">
    <property type="entry name" value="Single-stranded right-handed beta-helix, Pectin lyase-like"/>
    <property type="match status" value="1"/>
</dbReference>
<gene>
    <name evidence="3" type="ORF">LCGC14_1686090</name>
</gene>
<organism evidence="3">
    <name type="scientific">marine sediment metagenome</name>
    <dbReference type="NCBI Taxonomy" id="412755"/>
    <lineage>
        <taxon>unclassified sequences</taxon>
        <taxon>metagenomes</taxon>
        <taxon>ecological metagenomes</taxon>
    </lineage>
</organism>
<proteinExistence type="predicted"/>
<dbReference type="InterPro" id="IPR006626">
    <property type="entry name" value="PbH1"/>
</dbReference>
<dbReference type="InterPro" id="IPR012334">
    <property type="entry name" value="Pectin_lyas_fold"/>
</dbReference>
<dbReference type="AlphaFoldDB" id="A0A0F9HMK1"/>
<evidence type="ECO:0000259" key="1">
    <source>
        <dbReference type="Pfam" id="PF13229"/>
    </source>
</evidence>
<protein>
    <recommendedName>
        <fullName evidence="4">Right handed beta helix domain-containing protein</fullName>
    </recommendedName>
</protein>
<dbReference type="SMART" id="SM00710">
    <property type="entry name" value="PbH1"/>
    <property type="match status" value="6"/>
</dbReference>
<dbReference type="Pfam" id="PF13439">
    <property type="entry name" value="Glyco_transf_4"/>
    <property type="match status" value="1"/>
</dbReference>
<dbReference type="InterPro" id="IPR011050">
    <property type="entry name" value="Pectin_lyase_fold/virulence"/>
</dbReference>
<reference evidence="3" key="1">
    <citation type="journal article" date="2015" name="Nature">
        <title>Complex archaea that bridge the gap between prokaryotes and eukaryotes.</title>
        <authorList>
            <person name="Spang A."/>
            <person name="Saw J.H."/>
            <person name="Jorgensen S.L."/>
            <person name="Zaremba-Niedzwiedzka K."/>
            <person name="Martijn J."/>
            <person name="Lind A.E."/>
            <person name="van Eijk R."/>
            <person name="Schleper C."/>
            <person name="Guy L."/>
            <person name="Ettema T.J."/>
        </authorList>
    </citation>
    <scope>NUCLEOTIDE SEQUENCE</scope>
</reference>
<dbReference type="EMBL" id="LAZR01014681">
    <property type="protein sequence ID" value="KKM16412.1"/>
    <property type="molecule type" value="Genomic_DNA"/>
</dbReference>
<evidence type="ECO:0000259" key="2">
    <source>
        <dbReference type="Pfam" id="PF13439"/>
    </source>
</evidence>
<dbReference type="Gene3D" id="2.60.120.380">
    <property type="match status" value="1"/>
</dbReference>
<dbReference type="Gene3D" id="3.40.50.2000">
    <property type="entry name" value="Glycogen Phosphorylase B"/>
    <property type="match status" value="1"/>
</dbReference>
<sequence>MPENKTKKFTILFISTDDNYFIRNTPSFYRMFKNLSVFHDHRDYEVLVLQPKSGNLHEDKLLKDDIRCYYFQEIKFFRNKFIQFTDFNPFFIVKIIKILKNHDIDLIHVDYPYGINILRLLTKIPISYNAYNVEALFWKQIVYDYKKMPFFLRGLYAKFIYLLEKSAIKFATNINAISFYDKSLFIKIYKSPHNKMFINRMGLNEEIYRNAIAQESAKEKFNINENEFVVIFHGSYYNNILIQGNNIFNNTQSGIYGGNIYDSEISDNTIEYNGGYGIYLSGHNERVNLLNNNISYNFKAGMWLISGDYFEIRGNTINYNGRGLWFWSSDYNSITENDINYNEGGYNYQDHGIYFDDSNNNSVENNNITDNGDREIYFDESNDNIIRYNNIIETYPPKNIYWTGNINENNNIQHDDDLEYNDFFRDAKAITLGYYSNLIAIDEDWYKVYIGQPSQCTISINYSLSGDLLDLYLYNSIGLLLNYSDSGLPILFQTTFPDYYYIQVSNGINLNYELSISRIIIDFPPNITINSPTINDAFGLNAPDFDLTINDESPINTTWYTIDNGTTNYTFSGLTGIVNQSGWNNKGTEQMRLRFYAKDPFEQVGFKDVIIWKDLVAPKITINSPTPNQLCGVDAPTFTLTIDEPNIQIKRYSINERPNITFTAQTQFNQAEWDNIGNGTVSITFYVIDKVGNANSSKVLIRKDANIPDITIFSPIPSEIFR</sequence>
<dbReference type="Pfam" id="PF13229">
    <property type="entry name" value="Beta_helix"/>
    <property type="match status" value="1"/>
</dbReference>
<dbReference type="SUPFAM" id="SSF53756">
    <property type="entry name" value="UDP-Glycosyltransferase/glycogen phosphorylase"/>
    <property type="match status" value="1"/>
</dbReference>
<dbReference type="SUPFAM" id="SSF51126">
    <property type="entry name" value="Pectin lyase-like"/>
    <property type="match status" value="1"/>
</dbReference>
<evidence type="ECO:0008006" key="4">
    <source>
        <dbReference type="Google" id="ProtNLM"/>
    </source>
</evidence>